<sequence>MPIRYRVCRVARKRRYLLIRGLCRSWSSEGESEVDQWTSEAVAKVADVTLGLPCCLSESLQSSNSFGLGPVYRWTLLIVQRLEQHEAWWAVLCGLLGAPVHPSVRNHHQSLLGRENIQSNADLSAGKGGLTDWQPKTTGIADALVFSTLGRMQFA</sequence>
<dbReference type="Proteomes" id="UP000784294">
    <property type="component" value="Unassembled WGS sequence"/>
</dbReference>
<evidence type="ECO:0000313" key="1">
    <source>
        <dbReference type="EMBL" id="VEL17512.1"/>
    </source>
</evidence>
<protein>
    <submittedName>
        <fullName evidence="1">Uncharacterized protein</fullName>
    </submittedName>
</protein>
<evidence type="ECO:0000313" key="2">
    <source>
        <dbReference type="Proteomes" id="UP000784294"/>
    </source>
</evidence>
<dbReference type="AlphaFoldDB" id="A0A3S5A1T9"/>
<keyword evidence="2" id="KW-1185">Reference proteome</keyword>
<gene>
    <name evidence="1" type="ORF">PXEA_LOCUS10952</name>
</gene>
<name>A0A3S5A1T9_9PLAT</name>
<dbReference type="EMBL" id="CAAALY010032953">
    <property type="protein sequence ID" value="VEL17512.1"/>
    <property type="molecule type" value="Genomic_DNA"/>
</dbReference>
<organism evidence="1 2">
    <name type="scientific">Protopolystoma xenopodis</name>
    <dbReference type="NCBI Taxonomy" id="117903"/>
    <lineage>
        <taxon>Eukaryota</taxon>
        <taxon>Metazoa</taxon>
        <taxon>Spiralia</taxon>
        <taxon>Lophotrochozoa</taxon>
        <taxon>Platyhelminthes</taxon>
        <taxon>Monogenea</taxon>
        <taxon>Polyopisthocotylea</taxon>
        <taxon>Polystomatidea</taxon>
        <taxon>Polystomatidae</taxon>
        <taxon>Protopolystoma</taxon>
    </lineage>
</organism>
<proteinExistence type="predicted"/>
<reference evidence="1" key="1">
    <citation type="submission" date="2018-11" db="EMBL/GenBank/DDBJ databases">
        <authorList>
            <consortium name="Pathogen Informatics"/>
        </authorList>
    </citation>
    <scope>NUCLEOTIDE SEQUENCE</scope>
</reference>
<comment type="caution">
    <text evidence="1">The sequence shown here is derived from an EMBL/GenBank/DDBJ whole genome shotgun (WGS) entry which is preliminary data.</text>
</comment>
<accession>A0A3S5A1T9</accession>